<dbReference type="SMART" id="SM00225">
    <property type="entry name" value="BTB"/>
    <property type="match status" value="1"/>
</dbReference>
<dbReference type="Gene3D" id="3.30.710.10">
    <property type="entry name" value="Potassium Channel Kv1.1, Chain A"/>
    <property type="match status" value="1"/>
</dbReference>
<name>A0A6V7HP88_9HYME</name>
<feature type="domain" description="BTB" evidence="1">
    <location>
        <begin position="78"/>
        <end position="139"/>
    </location>
</feature>
<organism evidence="2">
    <name type="scientific">Bracon brevicornis</name>
    <dbReference type="NCBI Taxonomy" id="1563983"/>
    <lineage>
        <taxon>Eukaryota</taxon>
        <taxon>Metazoa</taxon>
        <taxon>Ecdysozoa</taxon>
        <taxon>Arthropoda</taxon>
        <taxon>Hexapoda</taxon>
        <taxon>Insecta</taxon>
        <taxon>Pterygota</taxon>
        <taxon>Neoptera</taxon>
        <taxon>Endopterygota</taxon>
        <taxon>Hymenoptera</taxon>
        <taxon>Apocrita</taxon>
        <taxon>Ichneumonoidea</taxon>
        <taxon>Braconidae</taxon>
        <taxon>Braconinae</taxon>
        <taxon>Bracon</taxon>
    </lineage>
</organism>
<proteinExistence type="predicted"/>
<sequence>MNCTLSFLDMYNKQIFSNKTGMMPMKRKCPLIEFKSRKGVDNKLKIVFEFDLMRHDWNNTYDPLRNDLARLQADGTNSDVVLKTPTREFKAHKLILSCRSPVFAAMFNHDTREQNENVVQIMDISDDVLEQLLAFIYTDLVPRLHEMTIDLLIVADKYDIKALKSRCESCIFDTVTIQNATELLLTADRANATKLRTNIKQFIIRRRGEFIRSNDYQELRRSHPELILEIFEQPTND</sequence>
<dbReference type="Gene3D" id="1.25.40.420">
    <property type="match status" value="1"/>
</dbReference>
<evidence type="ECO:0000259" key="1">
    <source>
        <dbReference type="PROSITE" id="PS50097"/>
    </source>
</evidence>
<dbReference type="InterPro" id="IPR011333">
    <property type="entry name" value="SKP1/BTB/POZ_sf"/>
</dbReference>
<reference evidence="2" key="1">
    <citation type="submission" date="2020-07" db="EMBL/GenBank/DDBJ databases">
        <authorList>
            <person name="Ferguson B K."/>
        </authorList>
    </citation>
    <scope>NUCLEOTIDE SEQUENCE</scope>
    <source>
        <strain evidence="2">L06</strain>
    </source>
</reference>
<dbReference type="PROSITE" id="PS50097">
    <property type="entry name" value="BTB"/>
    <property type="match status" value="1"/>
</dbReference>
<dbReference type="InterPro" id="IPR000210">
    <property type="entry name" value="BTB/POZ_dom"/>
</dbReference>
<dbReference type="EMBL" id="CADCXW020000001">
    <property type="protein sequence ID" value="CAD1528674.1"/>
    <property type="molecule type" value="Genomic_DNA"/>
</dbReference>
<dbReference type="AlphaFoldDB" id="A0A6V7HP88"/>
<gene>
    <name evidence="2" type="ORF">BBRV_LOCUS2428</name>
</gene>
<dbReference type="FunFam" id="3.30.710.10:FF:000159">
    <property type="entry name" value="Speckle-type POZ protein B"/>
    <property type="match status" value="1"/>
</dbReference>
<dbReference type="PANTHER" id="PTHR24413">
    <property type="entry name" value="SPECKLE-TYPE POZ PROTEIN"/>
    <property type="match status" value="1"/>
</dbReference>
<protein>
    <recommendedName>
        <fullName evidence="1">BTB domain-containing protein</fullName>
    </recommendedName>
</protein>
<accession>A0A6V7HP88</accession>
<dbReference type="SUPFAM" id="SSF54695">
    <property type="entry name" value="POZ domain"/>
    <property type="match status" value="1"/>
</dbReference>
<evidence type="ECO:0000313" key="2">
    <source>
        <dbReference type="EMBL" id="CAD1528674.1"/>
    </source>
</evidence>
<dbReference type="Pfam" id="PF00651">
    <property type="entry name" value="BTB"/>
    <property type="match status" value="1"/>
</dbReference>